<dbReference type="GO" id="GO:0006900">
    <property type="term" value="P:vesicle budding from membrane"/>
    <property type="evidence" value="ECO:0007669"/>
    <property type="project" value="TreeGrafter"/>
</dbReference>
<organism evidence="4 5">
    <name type="scientific">[Myrmecia] bisecta</name>
    <dbReference type="NCBI Taxonomy" id="41462"/>
    <lineage>
        <taxon>Eukaryota</taxon>
        <taxon>Viridiplantae</taxon>
        <taxon>Chlorophyta</taxon>
        <taxon>core chlorophytes</taxon>
        <taxon>Trebouxiophyceae</taxon>
        <taxon>Trebouxiales</taxon>
        <taxon>Trebouxiaceae</taxon>
        <taxon>Myrmecia</taxon>
    </lineage>
</organism>
<evidence type="ECO:0000256" key="3">
    <source>
        <dbReference type="SAM" id="MobiDB-lite"/>
    </source>
</evidence>
<dbReference type="Gene3D" id="6.10.250.1710">
    <property type="match status" value="1"/>
</dbReference>
<dbReference type="Proteomes" id="UP001489004">
    <property type="component" value="Unassembled WGS sequence"/>
</dbReference>
<evidence type="ECO:0000256" key="1">
    <source>
        <dbReference type="ARBA" id="ARBA00006190"/>
    </source>
</evidence>
<keyword evidence="5" id="KW-1185">Reference proteome</keyword>
<evidence type="ECO:0000313" key="5">
    <source>
        <dbReference type="Proteomes" id="UP001489004"/>
    </source>
</evidence>
<evidence type="ECO:0000313" key="4">
    <source>
        <dbReference type="EMBL" id="KAK9830504.1"/>
    </source>
</evidence>
<dbReference type="Gene3D" id="1.10.287.1060">
    <property type="entry name" value="ESAT-6-like"/>
    <property type="match status" value="1"/>
</dbReference>
<dbReference type="PANTHER" id="PTHR22761:SF12">
    <property type="entry name" value="CHARGED MULTIVESICULAR BODY PROTEIN 5"/>
    <property type="match status" value="1"/>
</dbReference>
<evidence type="ECO:0008006" key="6">
    <source>
        <dbReference type="Google" id="ProtNLM"/>
    </source>
</evidence>
<feature type="region of interest" description="Disordered" evidence="3">
    <location>
        <begin position="179"/>
        <end position="224"/>
    </location>
</feature>
<comment type="similarity">
    <text evidence="1">Belongs to the SNF7 family.</text>
</comment>
<evidence type="ECO:0000256" key="2">
    <source>
        <dbReference type="ARBA" id="ARBA00023054"/>
    </source>
</evidence>
<dbReference type="Pfam" id="PF03357">
    <property type="entry name" value="Snf7"/>
    <property type="match status" value="1"/>
</dbReference>
<sequence length="224" mass="25085">MKRIFGTRKPQTPAPTLEDAGAKMTSRGDTLDDKIRKLDEQLVKHREQIKKCRPGPAQEAAKRRALGVLKQKRLYEGQRDQLYAQQFNMEQTSFALESMKDSVQTVQAMKAAGKELKQTFKSKELNIDSIEKMHDEMADLMDMHQEIQDVLGQSFGIPDDIDEEELMGELDALEDELANEDASAVPSYMQDVDLPEAPTALPAVPAGPMEANDEFGLPPVPQRT</sequence>
<dbReference type="EMBL" id="JALJOR010000001">
    <property type="protein sequence ID" value="KAK9830504.1"/>
    <property type="molecule type" value="Genomic_DNA"/>
</dbReference>
<dbReference type="PANTHER" id="PTHR22761">
    <property type="entry name" value="CHARGED MULTIVESICULAR BODY PROTEIN"/>
    <property type="match status" value="1"/>
</dbReference>
<comment type="caution">
    <text evidence="4">The sequence shown here is derived from an EMBL/GenBank/DDBJ whole genome shotgun (WGS) entry which is preliminary data.</text>
</comment>
<gene>
    <name evidence="4" type="ORF">WJX72_012115</name>
</gene>
<dbReference type="GO" id="GO:0032511">
    <property type="term" value="P:late endosome to vacuole transport via multivesicular body sorting pathway"/>
    <property type="evidence" value="ECO:0007669"/>
    <property type="project" value="TreeGrafter"/>
</dbReference>
<dbReference type="AlphaFoldDB" id="A0AAW1R9K4"/>
<feature type="region of interest" description="Disordered" evidence="3">
    <location>
        <begin position="1"/>
        <end position="28"/>
    </location>
</feature>
<protein>
    <recommendedName>
        <fullName evidence="6">Charged multivesicular body protein 5</fullName>
    </recommendedName>
</protein>
<reference evidence="4 5" key="1">
    <citation type="journal article" date="2024" name="Nat. Commun.">
        <title>Phylogenomics reveals the evolutionary origins of lichenization in chlorophyte algae.</title>
        <authorList>
            <person name="Puginier C."/>
            <person name="Libourel C."/>
            <person name="Otte J."/>
            <person name="Skaloud P."/>
            <person name="Haon M."/>
            <person name="Grisel S."/>
            <person name="Petersen M."/>
            <person name="Berrin J.G."/>
            <person name="Delaux P.M."/>
            <person name="Dal Grande F."/>
            <person name="Keller J."/>
        </authorList>
    </citation>
    <scope>NUCLEOTIDE SEQUENCE [LARGE SCALE GENOMIC DNA]</scope>
    <source>
        <strain evidence="4 5">SAG 2043</strain>
    </source>
</reference>
<accession>A0AAW1R9K4</accession>
<name>A0AAW1R9K4_9CHLO</name>
<keyword evidence="2" id="KW-0175">Coiled coil</keyword>
<dbReference type="GO" id="GO:0005771">
    <property type="term" value="C:multivesicular body"/>
    <property type="evidence" value="ECO:0007669"/>
    <property type="project" value="TreeGrafter"/>
</dbReference>
<dbReference type="InterPro" id="IPR005024">
    <property type="entry name" value="Snf7_fam"/>
</dbReference>
<proteinExistence type="inferred from homology"/>